<dbReference type="AlphaFoldDB" id="A0A0F8VVP7"/>
<evidence type="ECO:0000313" key="2">
    <source>
        <dbReference type="EMBL" id="KKK48433.1"/>
    </source>
</evidence>
<keyword evidence="1" id="KW-1133">Transmembrane helix</keyword>
<protein>
    <submittedName>
        <fullName evidence="2">Uncharacterized protein</fullName>
    </submittedName>
</protein>
<keyword evidence="1" id="KW-0812">Transmembrane</keyword>
<organism evidence="2">
    <name type="scientific">marine sediment metagenome</name>
    <dbReference type="NCBI Taxonomy" id="412755"/>
    <lineage>
        <taxon>unclassified sequences</taxon>
        <taxon>metagenomes</taxon>
        <taxon>ecological metagenomes</taxon>
    </lineage>
</organism>
<dbReference type="EMBL" id="LAZR01069065">
    <property type="protein sequence ID" value="KKK48433.1"/>
    <property type="molecule type" value="Genomic_DNA"/>
</dbReference>
<sequence>MTWICPKCGLTNDGAGCHGCGASSPDYGRHVQILNLGRGPVFNGTVNVAILSPDEALSGFYGKEILEEQSERPTSWEQFTSFLIKTVLYVSLLIVGTVITIFALLFLGAAFGW</sequence>
<feature type="transmembrane region" description="Helical" evidence="1">
    <location>
        <begin position="87"/>
        <end position="111"/>
    </location>
</feature>
<evidence type="ECO:0000256" key="1">
    <source>
        <dbReference type="SAM" id="Phobius"/>
    </source>
</evidence>
<accession>A0A0F8VVP7</accession>
<proteinExistence type="predicted"/>
<gene>
    <name evidence="2" type="ORF">LCGC14_3145170</name>
</gene>
<comment type="caution">
    <text evidence="2">The sequence shown here is derived from an EMBL/GenBank/DDBJ whole genome shotgun (WGS) entry which is preliminary data.</text>
</comment>
<reference evidence="2" key="1">
    <citation type="journal article" date="2015" name="Nature">
        <title>Complex archaea that bridge the gap between prokaryotes and eukaryotes.</title>
        <authorList>
            <person name="Spang A."/>
            <person name="Saw J.H."/>
            <person name="Jorgensen S.L."/>
            <person name="Zaremba-Niedzwiedzka K."/>
            <person name="Martijn J."/>
            <person name="Lind A.E."/>
            <person name="van Eijk R."/>
            <person name="Schleper C."/>
            <person name="Guy L."/>
            <person name="Ettema T.J."/>
        </authorList>
    </citation>
    <scope>NUCLEOTIDE SEQUENCE</scope>
</reference>
<keyword evidence="1" id="KW-0472">Membrane</keyword>
<name>A0A0F8VVP7_9ZZZZ</name>